<feature type="region of interest" description="Disordered" evidence="1">
    <location>
        <begin position="463"/>
        <end position="569"/>
    </location>
</feature>
<feature type="region of interest" description="Disordered" evidence="1">
    <location>
        <begin position="190"/>
        <end position="257"/>
    </location>
</feature>
<feature type="compositionally biased region" description="Acidic residues" evidence="1">
    <location>
        <begin position="475"/>
        <end position="507"/>
    </location>
</feature>
<evidence type="ECO:0000256" key="1">
    <source>
        <dbReference type="SAM" id="MobiDB-lite"/>
    </source>
</evidence>
<accession>A0A3S5A8A1</accession>
<comment type="caution">
    <text evidence="2">The sequence shown here is derived from an EMBL/GenBank/DDBJ whole genome shotgun (WGS) entry which is preliminary data.</text>
</comment>
<dbReference type="AlphaFoldDB" id="A0A3S5A8A1"/>
<evidence type="ECO:0000313" key="2">
    <source>
        <dbReference type="EMBL" id="VEL17472.1"/>
    </source>
</evidence>
<feature type="compositionally biased region" description="Basic and acidic residues" evidence="1">
    <location>
        <begin position="296"/>
        <end position="345"/>
    </location>
</feature>
<evidence type="ECO:0000313" key="3">
    <source>
        <dbReference type="Proteomes" id="UP000784294"/>
    </source>
</evidence>
<sequence>MAIKEWMNRHALDAQDKEKIKRVQIWRLSLVSSIKSRILAERRSVKELNRKMPTRSVKRSHELVLACQTGEQRRHFGQADILVENGERSLDTSLKTSWSQAKEIYSLESGEVASLRDSGAVDLEADVERGQSMNDMVLLSRQDRLAKEAYAVKRDHVEVGTTNEAKASGEQKGYWDWMRGGEEERMGSIKLEPEGGVLKMRRRRERGEEENRLEKKKGAKAEEESSNGQRKKREESLEALLKPTRECNGNEPSRLRDLQEIEAKKQIHAVKRSADYEESTCDEIIATGDGQDEDDETRKTECPENRVSETRMSEIDMVKRDFVEASGKRQQKAESMEERRVKEERKACSRRESIGAFLGKVKEGRACFCDWDGKQLEPKVKRMCECRTERHSQRRKFQVERDVRLEKTEKFEVFDEPNRMEVKMKCHLKRAEEKSRQTTEARDQMRTSNLLKKLVWRPEQKMERKMHVQKVVEQEGVEVEEEEEEEDEEEEEEEEEEQEDAAEEGDEERPTKLWREKDIGDLENVPPGLRSVSEHTDFRYAGKSPSDIHSPTFSMTSLATGTPSRWGKSASSHRWLSVGMTPSSTYRQSAAPSNPISGDLMVSMPVPSTTATAGRILNLTRINLRR</sequence>
<reference evidence="2" key="1">
    <citation type="submission" date="2018-11" db="EMBL/GenBank/DDBJ databases">
        <authorList>
            <consortium name="Pathogen Informatics"/>
        </authorList>
    </citation>
    <scope>NUCLEOTIDE SEQUENCE</scope>
</reference>
<proteinExistence type="predicted"/>
<feature type="compositionally biased region" description="Basic and acidic residues" evidence="1">
    <location>
        <begin position="463"/>
        <end position="473"/>
    </location>
</feature>
<feature type="compositionally biased region" description="Polar residues" evidence="1">
    <location>
        <begin position="547"/>
        <end position="569"/>
    </location>
</feature>
<feature type="region of interest" description="Disordered" evidence="1">
    <location>
        <begin position="284"/>
        <end position="345"/>
    </location>
</feature>
<name>A0A3S5A8A1_9PLAT</name>
<organism evidence="2 3">
    <name type="scientific">Protopolystoma xenopodis</name>
    <dbReference type="NCBI Taxonomy" id="117903"/>
    <lineage>
        <taxon>Eukaryota</taxon>
        <taxon>Metazoa</taxon>
        <taxon>Spiralia</taxon>
        <taxon>Lophotrochozoa</taxon>
        <taxon>Platyhelminthes</taxon>
        <taxon>Monogenea</taxon>
        <taxon>Polyopisthocotylea</taxon>
        <taxon>Polystomatidea</taxon>
        <taxon>Polystomatidae</taxon>
        <taxon>Protopolystoma</taxon>
    </lineage>
</organism>
<gene>
    <name evidence="2" type="ORF">PXEA_LOCUS10912</name>
</gene>
<dbReference type="Proteomes" id="UP000784294">
    <property type="component" value="Unassembled WGS sequence"/>
</dbReference>
<feature type="compositionally biased region" description="Basic and acidic residues" evidence="1">
    <location>
        <begin position="508"/>
        <end position="520"/>
    </location>
</feature>
<dbReference type="EMBL" id="CAAALY010032767">
    <property type="protein sequence ID" value="VEL17472.1"/>
    <property type="molecule type" value="Genomic_DNA"/>
</dbReference>
<keyword evidence="3" id="KW-1185">Reference proteome</keyword>
<protein>
    <submittedName>
        <fullName evidence="2">Uncharacterized protein</fullName>
    </submittedName>
</protein>